<sequence>MNYLLVGTGGILGSIARYGIGKTISKHVNARFPVGTFVINITGAIMLGILTSAQFGTNMYLFLGDGFLGAYTTFSTFMYEGFNLFKDNEKLNAFVYTLSSVIIGIIGFSIGIKIGLL</sequence>
<dbReference type="EMBL" id="JAJJPB010000025">
    <property type="protein sequence ID" value="MCC9296214.1"/>
    <property type="molecule type" value="Genomic_DNA"/>
</dbReference>
<evidence type="ECO:0000256" key="2">
    <source>
        <dbReference type="ARBA" id="ARBA00022475"/>
    </source>
</evidence>
<keyword evidence="2 10" id="KW-1003">Cell membrane</keyword>
<keyword evidence="5 10" id="KW-0472">Membrane</keyword>
<keyword evidence="10" id="KW-0915">Sodium</keyword>
<accession>A0ABS8N8S3</accession>
<comment type="function">
    <text evidence="9 10">Fluoride-specific ion channel. Important for reducing fluoride concentration in the cell, thus reducing its toxicity.</text>
</comment>
<protein>
    <recommendedName>
        <fullName evidence="10">Fluoride-specific ion channel FluC</fullName>
    </recommendedName>
</protein>
<dbReference type="RefSeq" id="WP_150358144.1">
    <property type="nucleotide sequence ID" value="NZ_JAJJPB010000025.1"/>
</dbReference>
<evidence type="ECO:0000256" key="10">
    <source>
        <dbReference type="HAMAP-Rule" id="MF_00454"/>
    </source>
</evidence>
<feature type="transmembrane region" description="Helical" evidence="10">
    <location>
        <begin position="91"/>
        <end position="112"/>
    </location>
</feature>
<comment type="caution">
    <text evidence="11">The sequence shown here is derived from an EMBL/GenBank/DDBJ whole genome shotgun (WGS) entry which is preliminary data.</text>
</comment>
<dbReference type="PANTHER" id="PTHR28259:SF1">
    <property type="entry name" value="FLUORIDE EXPORT PROTEIN 1-RELATED"/>
    <property type="match status" value="1"/>
</dbReference>
<feature type="transmembrane region" description="Helical" evidence="10">
    <location>
        <begin position="60"/>
        <end position="79"/>
    </location>
</feature>
<evidence type="ECO:0000256" key="8">
    <source>
        <dbReference type="ARBA" id="ARBA00035585"/>
    </source>
</evidence>
<feature type="transmembrane region" description="Helical" evidence="10">
    <location>
        <begin position="32"/>
        <end position="53"/>
    </location>
</feature>
<keyword evidence="12" id="KW-1185">Reference proteome</keyword>
<reference evidence="11" key="1">
    <citation type="submission" date="2021-11" db="EMBL/GenBank/DDBJ databases">
        <authorList>
            <person name="Qingchun L."/>
            <person name="Dong Z."/>
            <person name="Zongwei Q."/>
            <person name="Jia Z."/>
            <person name="Duotao L."/>
        </authorList>
    </citation>
    <scope>NUCLEOTIDE SEQUENCE</scope>
    <source>
        <strain evidence="11">WLY-B-L2</strain>
    </source>
</reference>
<evidence type="ECO:0000256" key="6">
    <source>
        <dbReference type="ARBA" id="ARBA00023303"/>
    </source>
</evidence>
<gene>
    <name evidence="10 11" type="primary">crcB</name>
    <name evidence="10" type="synonym">fluC</name>
    <name evidence="11" type="ORF">LN736_15245</name>
</gene>
<dbReference type="Pfam" id="PF02537">
    <property type="entry name" value="CRCB"/>
    <property type="match status" value="1"/>
</dbReference>
<evidence type="ECO:0000256" key="9">
    <source>
        <dbReference type="ARBA" id="ARBA00049940"/>
    </source>
</evidence>
<evidence type="ECO:0000313" key="12">
    <source>
        <dbReference type="Proteomes" id="UP001165422"/>
    </source>
</evidence>
<evidence type="ECO:0000256" key="4">
    <source>
        <dbReference type="ARBA" id="ARBA00022989"/>
    </source>
</evidence>
<dbReference type="NCBIfam" id="NF010828">
    <property type="entry name" value="PRK14232.1"/>
    <property type="match status" value="1"/>
</dbReference>
<dbReference type="NCBIfam" id="TIGR00494">
    <property type="entry name" value="crcB"/>
    <property type="match status" value="1"/>
</dbReference>
<comment type="subcellular location">
    <subcellularLocation>
        <location evidence="1 10">Cell membrane</location>
        <topology evidence="1 10">Multi-pass membrane protein</topology>
    </subcellularLocation>
</comment>
<evidence type="ECO:0000313" key="11">
    <source>
        <dbReference type="EMBL" id="MCC9296214.1"/>
    </source>
</evidence>
<dbReference type="Proteomes" id="UP001165422">
    <property type="component" value="Unassembled WGS sequence"/>
</dbReference>
<evidence type="ECO:0000256" key="3">
    <source>
        <dbReference type="ARBA" id="ARBA00022692"/>
    </source>
</evidence>
<evidence type="ECO:0000256" key="1">
    <source>
        <dbReference type="ARBA" id="ARBA00004651"/>
    </source>
</evidence>
<keyword evidence="3 10" id="KW-0812">Transmembrane</keyword>
<evidence type="ECO:0000256" key="7">
    <source>
        <dbReference type="ARBA" id="ARBA00035120"/>
    </source>
</evidence>
<evidence type="ECO:0000256" key="5">
    <source>
        <dbReference type="ARBA" id="ARBA00023136"/>
    </source>
</evidence>
<dbReference type="InterPro" id="IPR003691">
    <property type="entry name" value="FluC"/>
</dbReference>
<keyword evidence="10" id="KW-0406">Ion transport</keyword>
<comment type="activity regulation">
    <text evidence="10">Na(+) is not transported, but it plays an essential structural role and its presence is essential for fluoride channel function.</text>
</comment>
<keyword evidence="10" id="KW-0813">Transport</keyword>
<keyword evidence="6 10" id="KW-0407">Ion channel</keyword>
<comment type="similarity">
    <text evidence="7 10">Belongs to the fluoride channel Fluc/FEX (TC 1.A.43) family.</text>
</comment>
<dbReference type="HAMAP" id="MF_00454">
    <property type="entry name" value="FluC"/>
    <property type="match status" value="1"/>
</dbReference>
<feature type="binding site" evidence="10">
    <location>
        <position position="72"/>
    </location>
    <ligand>
        <name>Na(+)</name>
        <dbReference type="ChEBI" id="CHEBI:29101"/>
        <note>structural</note>
    </ligand>
</feature>
<dbReference type="PANTHER" id="PTHR28259">
    <property type="entry name" value="FLUORIDE EXPORT PROTEIN 1-RELATED"/>
    <property type="match status" value="1"/>
</dbReference>
<organism evidence="11 12">
    <name type="scientific">Clostridium aromativorans</name>
    <dbReference type="NCBI Taxonomy" id="2836848"/>
    <lineage>
        <taxon>Bacteria</taxon>
        <taxon>Bacillati</taxon>
        <taxon>Bacillota</taxon>
        <taxon>Clostridia</taxon>
        <taxon>Eubacteriales</taxon>
        <taxon>Clostridiaceae</taxon>
        <taxon>Clostridium</taxon>
    </lineage>
</organism>
<feature type="binding site" evidence="10">
    <location>
        <position position="69"/>
    </location>
    <ligand>
        <name>Na(+)</name>
        <dbReference type="ChEBI" id="CHEBI:29101"/>
        <note>structural</note>
    </ligand>
</feature>
<name>A0ABS8N8S3_9CLOT</name>
<keyword evidence="10" id="KW-0479">Metal-binding</keyword>
<keyword evidence="4 10" id="KW-1133">Transmembrane helix</keyword>
<proteinExistence type="inferred from homology"/>
<comment type="catalytic activity">
    <reaction evidence="8">
        <text>fluoride(in) = fluoride(out)</text>
        <dbReference type="Rhea" id="RHEA:76159"/>
        <dbReference type="ChEBI" id="CHEBI:17051"/>
    </reaction>
    <physiologicalReaction direction="left-to-right" evidence="8">
        <dbReference type="Rhea" id="RHEA:76160"/>
    </physiologicalReaction>
</comment>